<accession>A0A654G5Y7</accession>
<evidence type="ECO:0000313" key="2">
    <source>
        <dbReference type="EMBL" id="VYS68565.1"/>
    </source>
</evidence>
<protein>
    <submittedName>
        <fullName evidence="2">Uncharacterized protein</fullName>
    </submittedName>
</protein>
<dbReference type="AlphaFoldDB" id="A0A654G5Y7"/>
<feature type="region of interest" description="Disordered" evidence="1">
    <location>
        <begin position="28"/>
        <end position="50"/>
    </location>
</feature>
<name>A0A654G5Y7_ARATH</name>
<sequence>MGLDGSEQNCVKGQWRFPATFIQPWPLFPSSPKSKEEDHSLPSGSCPHNSESILITLPKFSRSRPLPKGSTHQQLSINASIFGLRSLVMLAARFVKDP</sequence>
<organism evidence="2 3">
    <name type="scientific">Arabidopsis thaliana</name>
    <name type="common">Mouse-ear cress</name>
    <dbReference type="NCBI Taxonomy" id="3702"/>
    <lineage>
        <taxon>Eukaryota</taxon>
        <taxon>Viridiplantae</taxon>
        <taxon>Streptophyta</taxon>
        <taxon>Embryophyta</taxon>
        <taxon>Tracheophyta</taxon>
        <taxon>Spermatophyta</taxon>
        <taxon>Magnoliopsida</taxon>
        <taxon>eudicotyledons</taxon>
        <taxon>Gunneridae</taxon>
        <taxon>Pentapetalae</taxon>
        <taxon>rosids</taxon>
        <taxon>malvids</taxon>
        <taxon>Brassicales</taxon>
        <taxon>Brassicaceae</taxon>
        <taxon>Camelineae</taxon>
        <taxon>Arabidopsis</taxon>
    </lineage>
</organism>
<reference evidence="2 3" key="1">
    <citation type="submission" date="2019-11" db="EMBL/GenBank/DDBJ databases">
        <authorList>
            <person name="Jiao W.-B."/>
            <person name="Schneeberger K."/>
        </authorList>
    </citation>
    <scope>NUCLEOTIDE SEQUENCE [LARGE SCALE GENOMIC DNA]</scope>
    <source>
        <strain evidence="3">cv. An-1</strain>
    </source>
</reference>
<dbReference type="Proteomes" id="UP000426265">
    <property type="component" value="Unassembled WGS sequence"/>
</dbReference>
<evidence type="ECO:0000256" key="1">
    <source>
        <dbReference type="SAM" id="MobiDB-lite"/>
    </source>
</evidence>
<gene>
    <name evidence="2" type="ORF">AN1_LOCUS23953</name>
</gene>
<proteinExistence type="predicted"/>
<dbReference type="EMBL" id="CACRSJ010000110">
    <property type="protein sequence ID" value="VYS68565.1"/>
    <property type="molecule type" value="Genomic_DNA"/>
</dbReference>
<evidence type="ECO:0000313" key="3">
    <source>
        <dbReference type="Proteomes" id="UP000426265"/>
    </source>
</evidence>